<dbReference type="InterPro" id="IPR010982">
    <property type="entry name" value="Lambda_DNA-bd_dom_sf"/>
</dbReference>
<accession>A0ABV5H3R5</accession>
<dbReference type="Pfam" id="PF01381">
    <property type="entry name" value="HTH_3"/>
    <property type="match status" value="1"/>
</dbReference>
<evidence type="ECO:0000313" key="3">
    <source>
        <dbReference type="Proteomes" id="UP001589590"/>
    </source>
</evidence>
<evidence type="ECO:0000259" key="1">
    <source>
        <dbReference type="PROSITE" id="PS50943"/>
    </source>
</evidence>
<dbReference type="EMBL" id="JBHMFA010000017">
    <property type="protein sequence ID" value="MFB9106518.1"/>
    <property type="molecule type" value="Genomic_DNA"/>
</dbReference>
<comment type="caution">
    <text evidence="2">The sequence shown here is derived from an EMBL/GenBank/DDBJ whole genome shotgun (WGS) entry which is preliminary data.</text>
</comment>
<reference evidence="2 3" key="1">
    <citation type="submission" date="2024-09" db="EMBL/GenBank/DDBJ databases">
        <authorList>
            <person name="Sun Q."/>
            <person name="Mori K."/>
        </authorList>
    </citation>
    <scope>NUCLEOTIDE SEQUENCE [LARGE SCALE GENOMIC DNA]</scope>
    <source>
        <strain evidence="2 3">CECT 8300</strain>
    </source>
</reference>
<organism evidence="2 3">
    <name type="scientific">Algibacter miyuki</name>
    <dbReference type="NCBI Taxonomy" id="1306933"/>
    <lineage>
        <taxon>Bacteria</taxon>
        <taxon>Pseudomonadati</taxon>
        <taxon>Bacteroidota</taxon>
        <taxon>Flavobacteriia</taxon>
        <taxon>Flavobacteriales</taxon>
        <taxon>Flavobacteriaceae</taxon>
        <taxon>Algibacter</taxon>
    </lineage>
</organism>
<dbReference type="Gene3D" id="1.10.260.40">
    <property type="entry name" value="lambda repressor-like DNA-binding domains"/>
    <property type="match status" value="1"/>
</dbReference>
<dbReference type="CDD" id="cd00093">
    <property type="entry name" value="HTH_XRE"/>
    <property type="match status" value="1"/>
</dbReference>
<keyword evidence="3" id="KW-1185">Reference proteome</keyword>
<feature type="domain" description="HTH cro/C1-type" evidence="1">
    <location>
        <begin position="6"/>
        <end position="53"/>
    </location>
</feature>
<gene>
    <name evidence="2" type="ORF">ACFFU1_16540</name>
</gene>
<sequence length="101" mass="11700">MSNFFERKGLTQIEIGEKIGYSQVMVGRYLKSNAPNFQFITAVSKAFPDIDWNYMFKTDSSVNHLVRESNEADGDSPQILIKEIDVRLQKLKKWHESDTNN</sequence>
<proteinExistence type="predicted"/>
<name>A0ABV5H3R5_9FLAO</name>
<dbReference type="InterPro" id="IPR001387">
    <property type="entry name" value="Cro/C1-type_HTH"/>
</dbReference>
<evidence type="ECO:0000313" key="2">
    <source>
        <dbReference type="EMBL" id="MFB9106518.1"/>
    </source>
</evidence>
<dbReference type="RefSeq" id="WP_290270544.1">
    <property type="nucleotide sequence ID" value="NZ_JAUFQP010000010.1"/>
</dbReference>
<dbReference type="SUPFAM" id="SSF47413">
    <property type="entry name" value="lambda repressor-like DNA-binding domains"/>
    <property type="match status" value="1"/>
</dbReference>
<dbReference type="Proteomes" id="UP001589590">
    <property type="component" value="Unassembled WGS sequence"/>
</dbReference>
<protein>
    <submittedName>
        <fullName evidence="2">Helix-turn-helix domain-containing protein</fullName>
    </submittedName>
</protein>
<dbReference type="PROSITE" id="PS50943">
    <property type="entry name" value="HTH_CROC1"/>
    <property type="match status" value="1"/>
</dbReference>